<dbReference type="GO" id="GO:0042602">
    <property type="term" value="F:riboflavin reductase (NADPH) activity"/>
    <property type="evidence" value="ECO:0007669"/>
    <property type="project" value="TreeGrafter"/>
</dbReference>
<dbReference type="SMART" id="SM00903">
    <property type="entry name" value="Flavin_Reduct"/>
    <property type="match status" value="1"/>
</dbReference>
<sequence length="162" mass="17485">MSEPAIDPAKFRQVLGHFPTGVTVVTARDGDRRVGLAVGSFFSVSLDPPLVGFCAGSQSSSWPRIREAGRFCVNILSAAQEEECRVFAGKSDDKFAGLGYDAAPFSGAPRIHDVLAWVDCALETVHEAGDHDIVVGRVHDLEVQSEGHPLVFFRGGYAQLER</sequence>
<name>A0AAF0BWU5_9ACTN</name>
<dbReference type="SUPFAM" id="SSF50475">
    <property type="entry name" value="FMN-binding split barrel"/>
    <property type="match status" value="1"/>
</dbReference>
<dbReference type="PANTHER" id="PTHR30466">
    <property type="entry name" value="FLAVIN REDUCTASE"/>
    <property type="match status" value="1"/>
</dbReference>
<dbReference type="Proteomes" id="UP001216390">
    <property type="component" value="Chromosome"/>
</dbReference>
<evidence type="ECO:0000256" key="1">
    <source>
        <dbReference type="ARBA" id="ARBA00008898"/>
    </source>
</evidence>
<dbReference type="PANTHER" id="PTHR30466:SF11">
    <property type="entry name" value="FLAVIN-DEPENDENT MONOOXYGENASE, REDUCTASE SUBUNIT HSAB"/>
    <property type="match status" value="1"/>
</dbReference>
<dbReference type="InterPro" id="IPR012349">
    <property type="entry name" value="Split_barrel_FMN-bd"/>
</dbReference>
<proteinExistence type="inferred from homology"/>
<dbReference type="RefSeq" id="WP_272738014.1">
    <property type="nucleotide sequence ID" value="NZ_CP116942.1"/>
</dbReference>
<protein>
    <submittedName>
        <fullName evidence="4">Flavin reductase family protein</fullName>
    </submittedName>
</protein>
<dbReference type="KEGG" id="ima:PO878_07120"/>
<dbReference type="InterPro" id="IPR050268">
    <property type="entry name" value="NADH-dep_flavin_reductase"/>
</dbReference>
<evidence type="ECO:0000256" key="2">
    <source>
        <dbReference type="ARBA" id="ARBA00023002"/>
    </source>
</evidence>
<evidence type="ECO:0000313" key="4">
    <source>
        <dbReference type="EMBL" id="WCO68498.1"/>
    </source>
</evidence>
<organism evidence="4 5">
    <name type="scientific">Iamia majanohamensis</name>
    <dbReference type="NCBI Taxonomy" id="467976"/>
    <lineage>
        <taxon>Bacteria</taxon>
        <taxon>Bacillati</taxon>
        <taxon>Actinomycetota</taxon>
        <taxon>Acidimicrobiia</taxon>
        <taxon>Acidimicrobiales</taxon>
        <taxon>Iamiaceae</taxon>
        <taxon>Iamia</taxon>
    </lineage>
</organism>
<dbReference type="Gene3D" id="2.30.110.10">
    <property type="entry name" value="Electron Transport, Fmn-binding Protein, Chain A"/>
    <property type="match status" value="1"/>
</dbReference>
<dbReference type="InterPro" id="IPR002563">
    <property type="entry name" value="Flavin_Rdtase-like_dom"/>
</dbReference>
<evidence type="ECO:0000259" key="3">
    <source>
        <dbReference type="SMART" id="SM00903"/>
    </source>
</evidence>
<keyword evidence="2" id="KW-0560">Oxidoreductase</keyword>
<dbReference type="EMBL" id="CP116942">
    <property type="protein sequence ID" value="WCO68498.1"/>
    <property type="molecule type" value="Genomic_DNA"/>
</dbReference>
<comment type="similarity">
    <text evidence="1">Belongs to the non-flavoprotein flavin reductase family.</text>
</comment>
<accession>A0AAF0BWU5</accession>
<keyword evidence="5" id="KW-1185">Reference proteome</keyword>
<evidence type="ECO:0000313" key="5">
    <source>
        <dbReference type="Proteomes" id="UP001216390"/>
    </source>
</evidence>
<dbReference type="AlphaFoldDB" id="A0AAF0BWU5"/>
<reference evidence="4" key="1">
    <citation type="submission" date="2023-01" db="EMBL/GenBank/DDBJ databases">
        <title>The diversity of Class Acidimicrobiia in South China Sea sediment environments and the proposal of Iamia marina sp. nov., a novel species of the genus Iamia.</title>
        <authorList>
            <person name="He Y."/>
            <person name="Tian X."/>
        </authorList>
    </citation>
    <scope>NUCLEOTIDE SEQUENCE</scope>
    <source>
        <strain evidence="4">DSM 19957</strain>
    </source>
</reference>
<gene>
    <name evidence="4" type="ORF">PO878_07120</name>
</gene>
<feature type="domain" description="Flavin reductase like" evidence="3">
    <location>
        <begin position="15"/>
        <end position="159"/>
    </location>
</feature>
<dbReference type="GO" id="GO:0010181">
    <property type="term" value="F:FMN binding"/>
    <property type="evidence" value="ECO:0007669"/>
    <property type="project" value="InterPro"/>
</dbReference>
<dbReference type="Pfam" id="PF01613">
    <property type="entry name" value="Flavin_Reduct"/>
    <property type="match status" value="1"/>
</dbReference>